<protein>
    <submittedName>
        <fullName evidence="2">Uncharacterized protein</fullName>
    </submittedName>
</protein>
<evidence type="ECO:0000256" key="1">
    <source>
        <dbReference type="SAM" id="MobiDB-lite"/>
    </source>
</evidence>
<proteinExistence type="predicted"/>
<organism evidence="2 3">
    <name type="scientific">Daphnia magna</name>
    <dbReference type="NCBI Taxonomy" id="35525"/>
    <lineage>
        <taxon>Eukaryota</taxon>
        <taxon>Metazoa</taxon>
        <taxon>Ecdysozoa</taxon>
        <taxon>Arthropoda</taxon>
        <taxon>Crustacea</taxon>
        <taxon>Branchiopoda</taxon>
        <taxon>Diplostraca</taxon>
        <taxon>Cladocera</taxon>
        <taxon>Anomopoda</taxon>
        <taxon>Daphniidae</taxon>
        <taxon>Daphnia</taxon>
    </lineage>
</organism>
<dbReference type="EMBL" id="JAOYFB010000040">
    <property type="protein sequence ID" value="KAK4037458.1"/>
    <property type="molecule type" value="Genomic_DNA"/>
</dbReference>
<name>A0ABR0B6Z8_9CRUS</name>
<evidence type="ECO:0000313" key="3">
    <source>
        <dbReference type="Proteomes" id="UP001234178"/>
    </source>
</evidence>
<gene>
    <name evidence="2" type="ORF">OUZ56_029491</name>
</gene>
<evidence type="ECO:0000313" key="2">
    <source>
        <dbReference type="EMBL" id="KAK4037458.1"/>
    </source>
</evidence>
<comment type="caution">
    <text evidence="2">The sequence shown here is derived from an EMBL/GenBank/DDBJ whole genome shotgun (WGS) entry which is preliminary data.</text>
</comment>
<accession>A0ABR0B6Z8</accession>
<dbReference type="Proteomes" id="UP001234178">
    <property type="component" value="Unassembled WGS sequence"/>
</dbReference>
<sequence>MESGKIVTLESSTMKEVASPTPVTDWNRMKRGWTHLKDLPTGEVGGRVDLLIGRDHIHLLGVRENREGKDYEPIASRTK</sequence>
<feature type="region of interest" description="Disordered" evidence="1">
    <location>
        <begin position="1"/>
        <end position="23"/>
    </location>
</feature>
<keyword evidence="3" id="KW-1185">Reference proteome</keyword>
<reference evidence="2 3" key="1">
    <citation type="journal article" date="2023" name="Nucleic Acids Res.">
        <title>The hologenome of Daphnia magna reveals possible DNA methylation and microbiome-mediated evolution of the host genome.</title>
        <authorList>
            <person name="Chaturvedi A."/>
            <person name="Li X."/>
            <person name="Dhandapani V."/>
            <person name="Marshall H."/>
            <person name="Kissane S."/>
            <person name="Cuenca-Cambronero M."/>
            <person name="Asole G."/>
            <person name="Calvet F."/>
            <person name="Ruiz-Romero M."/>
            <person name="Marangio P."/>
            <person name="Guigo R."/>
            <person name="Rago D."/>
            <person name="Mirbahai L."/>
            <person name="Eastwood N."/>
            <person name="Colbourne J.K."/>
            <person name="Zhou J."/>
            <person name="Mallon E."/>
            <person name="Orsini L."/>
        </authorList>
    </citation>
    <scope>NUCLEOTIDE SEQUENCE [LARGE SCALE GENOMIC DNA]</scope>
    <source>
        <strain evidence="2">LRV0_1</strain>
    </source>
</reference>